<dbReference type="CDD" id="cd00161">
    <property type="entry name" value="beta-trefoil_Ricin-like"/>
    <property type="match status" value="1"/>
</dbReference>
<dbReference type="Proteomes" id="UP000612055">
    <property type="component" value="Unassembled WGS sequence"/>
</dbReference>
<feature type="region of interest" description="Disordered" evidence="1">
    <location>
        <begin position="427"/>
        <end position="449"/>
    </location>
</feature>
<dbReference type="InterPro" id="IPR035992">
    <property type="entry name" value="Ricin_B-like_lectins"/>
</dbReference>
<dbReference type="Gene3D" id="2.80.10.50">
    <property type="match status" value="1"/>
</dbReference>
<protein>
    <submittedName>
        <fullName evidence="2">Uncharacterized protein</fullName>
    </submittedName>
</protein>
<proteinExistence type="predicted"/>
<evidence type="ECO:0000256" key="1">
    <source>
        <dbReference type="SAM" id="MobiDB-lite"/>
    </source>
</evidence>
<reference evidence="2" key="1">
    <citation type="journal article" date="2020" name="bioRxiv">
        <title>Comparative genomics of Chlamydomonas.</title>
        <authorList>
            <person name="Craig R.J."/>
            <person name="Hasan A.R."/>
            <person name="Ness R.W."/>
            <person name="Keightley P.D."/>
        </authorList>
    </citation>
    <scope>NUCLEOTIDE SEQUENCE</scope>
    <source>
        <strain evidence="2">CCAP 11/70</strain>
    </source>
</reference>
<dbReference type="EMBL" id="JAEHOE010000046">
    <property type="protein sequence ID" value="KAG2492300.1"/>
    <property type="molecule type" value="Genomic_DNA"/>
</dbReference>
<dbReference type="SUPFAM" id="SSF50370">
    <property type="entry name" value="Ricin B-like lectins"/>
    <property type="match status" value="1"/>
</dbReference>
<gene>
    <name evidence="2" type="ORF">HYH03_009540</name>
</gene>
<evidence type="ECO:0000313" key="3">
    <source>
        <dbReference type="Proteomes" id="UP000612055"/>
    </source>
</evidence>
<name>A0A835XYK5_9CHLO</name>
<sequence>MRESGDLSIALASPLTATALASAAPPAASTVAATTALAAVSLILPGFIALASNPRGCPNTLTKCNNNLPTCGVYRPQSNDPKWTCHRLYSEAQNFYLEVDEFEGISVRSQLRDVLFSTWGYSQIGSMDYADFGDSVSAVLLTGEGKWIQVAQDDGRVFTSSDNFGTSFPERAGAANGPFTLNVSNTGELMILNKYGAKTWTSVAISTATCVRDKRASWTAGTSDGQDSWIVCVCPRGSANVKNWLDRTDAGSVCWDLPEPLILTTETNPIGSAPPMAVGLPPRAAATPGAQLTQQLLDPASANLDFVLQQTGNDETSFWFDSDDYDTVVYYWLRLNTAEGLCATATKGGGALALQPCDKGDQGQHFLVERVTSQLVALQARVEFTKKGAPFCVEVSGASTALGATLTQSKCTYGVGQRFRFYTPPPAARRSLQSRSGASTDGDGGMDTASELLPWERADLDLELLPEWKRDLVEAYRSGRMP</sequence>
<accession>A0A835XYK5</accession>
<organism evidence="2 3">
    <name type="scientific">Edaphochlamys debaryana</name>
    <dbReference type="NCBI Taxonomy" id="47281"/>
    <lineage>
        <taxon>Eukaryota</taxon>
        <taxon>Viridiplantae</taxon>
        <taxon>Chlorophyta</taxon>
        <taxon>core chlorophytes</taxon>
        <taxon>Chlorophyceae</taxon>
        <taxon>CS clade</taxon>
        <taxon>Chlamydomonadales</taxon>
        <taxon>Chlamydomonadales incertae sedis</taxon>
        <taxon>Edaphochlamys</taxon>
    </lineage>
</organism>
<evidence type="ECO:0000313" key="2">
    <source>
        <dbReference type="EMBL" id="KAG2492300.1"/>
    </source>
</evidence>
<comment type="caution">
    <text evidence="2">The sequence shown here is derived from an EMBL/GenBank/DDBJ whole genome shotgun (WGS) entry which is preliminary data.</text>
</comment>
<dbReference type="AlphaFoldDB" id="A0A835XYK5"/>
<keyword evidence="3" id="KW-1185">Reference proteome</keyword>